<dbReference type="Proteomes" id="UP000004410">
    <property type="component" value="Unassembled WGS sequence"/>
</dbReference>
<dbReference type="AlphaFoldDB" id="A7B1H8"/>
<reference evidence="1 2" key="2">
    <citation type="submission" date="2007-06" db="EMBL/GenBank/DDBJ databases">
        <title>Draft genome sequence of Ruminococcus gnavus (ATCC 29149).</title>
        <authorList>
            <person name="Sudarsanam P."/>
            <person name="Ley R."/>
            <person name="Guruge J."/>
            <person name="Turnbaugh P.J."/>
            <person name="Mahowald M."/>
            <person name="Liep D."/>
            <person name="Gordon J."/>
        </authorList>
    </citation>
    <scope>NUCLEOTIDE SEQUENCE [LARGE SCALE GENOMIC DNA]</scope>
    <source>
        <strain evidence="1 2">ATCC 29149</strain>
    </source>
</reference>
<comment type="caution">
    <text evidence="1">The sequence shown here is derived from an EMBL/GenBank/DDBJ whole genome shotgun (WGS) entry which is preliminary data.</text>
</comment>
<dbReference type="PaxDb" id="411470-RUMGNA_01404"/>
<evidence type="ECO:0000313" key="2">
    <source>
        <dbReference type="Proteomes" id="UP000004410"/>
    </source>
</evidence>
<evidence type="ECO:0000313" key="1">
    <source>
        <dbReference type="EMBL" id="EDN78100.1"/>
    </source>
</evidence>
<reference evidence="1 2" key="1">
    <citation type="submission" date="2007-04" db="EMBL/GenBank/DDBJ databases">
        <authorList>
            <person name="Fulton L."/>
            <person name="Clifton S."/>
            <person name="Fulton B."/>
            <person name="Xu J."/>
            <person name="Minx P."/>
            <person name="Pepin K.H."/>
            <person name="Johnson M."/>
            <person name="Thiruvilangam P."/>
            <person name="Bhonagiri V."/>
            <person name="Nash W.E."/>
            <person name="Mardis E.R."/>
            <person name="Wilson R.K."/>
        </authorList>
    </citation>
    <scope>NUCLEOTIDE SEQUENCE [LARGE SCALE GENOMIC DNA]</scope>
    <source>
        <strain evidence="1 2">ATCC 29149</strain>
    </source>
</reference>
<protein>
    <submittedName>
        <fullName evidence="1">Uncharacterized protein</fullName>
    </submittedName>
</protein>
<dbReference type="RefSeq" id="WP_004223787.1">
    <property type="nucleotide sequence ID" value="NZ_AAYG02000011.1"/>
</dbReference>
<dbReference type="eggNOG" id="ENOG5030FDD">
    <property type="taxonomic scope" value="Bacteria"/>
</dbReference>
<organism evidence="1 2">
    <name type="scientific">Mediterraneibacter gnavus (strain ATCC 29149 / DSM 114966 / JCM 6515 / VPI C7-9)</name>
    <name type="common">Ruminococcus gnavus</name>
    <dbReference type="NCBI Taxonomy" id="411470"/>
    <lineage>
        <taxon>Bacteria</taxon>
        <taxon>Bacillati</taxon>
        <taxon>Bacillota</taxon>
        <taxon>Clostridia</taxon>
        <taxon>Lachnospirales</taxon>
        <taxon>Lachnospiraceae</taxon>
        <taxon>Mediterraneibacter</taxon>
    </lineage>
</organism>
<dbReference type="EMBL" id="AAYG02000011">
    <property type="protein sequence ID" value="EDN78100.1"/>
    <property type="molecule type" value="Genomic_DNA"/>
</dbReference>
<name>A7B1H8_MEDG7</name>
<accession>A7B1H8</accession>
<dbReference type="GeneID" id="97506009"/>
<gene>
    <name evidence="1" type="ORF">RUMGNA_01404</name>
</gene>
<proteinExistence type="predicted"/>
<sequence length="41" mass="4609">MNEKLELTEEEVNVYSDDCGKIQVDCLNDCIDGSAWLSIES</sequence>